<gene>
    <name evidence="1" type="ORF">BXP70_07300</name>
</gene>
<dbReference type="OrthoDB" id="925984at2"/>
<reference evidence="1 2" key="1">
    <citation type="submission" date="2017-01" db="EMBL/GenBank/DDBJ databases">
        <title>A new Hymenobacter.</title>
        <authorList>
            <person name="Liang Y."/>
            <person name="Feng F."/>
        </authorList>
    </citation>
    <scope>NUCLEOTIDE SEQUENCE [LARGE SCALE GENOMIC DNA]</scope>
    <source>
        <strain evidence="1">MIMBbqt21</strain>
    </source>
</reference>
<accession>A0A243WFL7</accession>
<dbReference type="AlphaFoldDB" id="A0A243WFL7"/>
<dbReference type="Proteomes" id="UP000194873">
    <property type="component" value="Unassembled WGS sequence"/>
</dbReference>
<sequence>MAPSSLLLASVLKPLDDTRMFGKFGRTLASRPELTVHVAGRRAPRPANAPANLQTHELLAGSRLSLGRLAAQWRYWQLLRQLKPRLVIVHAPELLPLTLLWRGLGRGRSFLYDVRENYALNIQTQQVYPSWVRRTLAGLVRWVETAAAGRAAKLILAERSYADELPFATPAHTVVLENKYEPQPGEPVACANRSLPVVGEPLRLLFSGTISKLNGVYEAVAFASALRSAWPQVELTIIGFCQQPEEQRYLREIAVTHSSWLRVVGGDTLVSHRDIVREIGRSHLGLLPYRPHPSSWDCIPTKLYEYLASGLPVLIPKNPLWQELVRRYKAGATVPFAEGFPPSGIADFLAGRAFYPDGIPQEAFWQTETAKLWQIVDSLP</sequence>
<keyword evidence="2" id="KW-1185">Reference proteome</keyword>
<dbReference type="RefSeq" id="WP_086593375.1">
    <property type="nucleotide sequence ID" value="NZ_MTSE01000003.1"/>
</dbReference>
<proteinExistence type="predicted"/>
<dbReference type="SUPFAM" id="SSF53756">
    <property type="entry name" value="UDP-Glycosyltransferase/glycogen phosphorylase"/>
    <property type="match status" value="1"/>
</dbReference>
<evidence type="ECO:0008006" key="3">
    <source>
        <dbReference type="Google" id="ProtNLM"/>
    </source>
</evidence>
<dbReference type="EMBL" id="MTSE01000003">
    <property type="protein sequence ID" value="OUJ74576.1"/>
    <property type="molecule type" value="Genomic_DNA"/>
</dbReference>
<name>A0A243WFL7_9BACT</name>
<comment type="caution">
    <text evidence="1">The sequence shown here is derived from an EMBL/GenBank/DDBJ whole genome shotgun (WGS) entry which is preliminary data.</text>
</comment>
<dbReference type="Gene3D" id="3.40.50.2000">
    <property type="entry name" value="Glycogen Phosphorylase B"/>
    <property type="match status" value="1"/>
</dbReference>
<evidence type="ECO:0000313" key="1">
    <source>
        <dbReference type="EMBL" id="OUJ74576.1"/>
    </source>
</evidence>
<organism evidence="1 2">
    <name type="scientific">Hymenobacter crusticola</name>
    <dbReference type="NCBI Taxonomy" id="1770526"/>
    <lineage>
        <taxon>Bacteria</taxon>
        <taxon>Pseudomonadati</taxon>
        <taxon>Bacteroidota</taxon>
        <taxon>Cytophagia</taxon>
        <taxon>Cytophagales</taxon>
        <taxon>Hymenobacteraceae</taxon>
        <taxon>Hymenobacter</taxon>
    </lineage>
</organism>
<evidence type="ECO:0000313" key="2">
    <source>
        <dbReference type="Proteomes" id="UP000194873"/>
    </source>
</evidence>
<protein>
    <recommendedName>
        <fullName evidence="3">Glycosyltransferase subfamily 4-like N-terminal domain-containing protein</fullName>
    </recommendedName>
</protein>